<reference evidence="8 9" key="1">
    <citation type="submission" date="2020-08" db="EMBL/GenBank/DDBJ databases">
        <title>Cohnella phylogeny.</title>
        <authorList>
            <person name="Dunlap C."/>
        </authorList>
    </citation>
    <scope>NUCLEOTIDE SEQUENCE [LARGE SCALE GENOMIC DNA]</scope>
    <source>
        <strain evidence="8 9">DSM 25241</strain>
    </source>
</reference>
<dbReference type="GO" id="GO:0022857">
    <property type="term" value="F:transmembrane transporter activity"/>
    <property type="evidence" value="ECO:0007669"/>
    <property type="project" value="InterPro"/>
</dbReference>
<dbReference type="SUPFAM" id="SSF103473">
    <property type="entry name" value="MFS general substrate transporter"/>
    <property type="match status" value="1"/>
</dbReference>
<keyword evidence="2" id="KW-0813">Transport</keyword>
<dbReference type="GO" id="GO:0005886">
    <property type="term" value="C:plasma membrane"/>
    <property type="evidence" value="ECO:0007669"/>
    <property type="project" value="UniProtKB-SubCell"/>
</dbReference>
<feature type="transmembrane region" description="Helical" evidence="7">
    <location>
        <begin position="12"/>
        <end position="37"/>
    </location>
</feature>
<organism evidence="8 9">
    <name type="scientific">Cohnella thailandensis</name>
    <dbReference type="NCBI Taxonomy" id="557557"/>
    <lineage>
        <taxon>Bacteria</taxon>
        <taxon>Bacillati</taxon>
        <taxon>Bacillota</taxon>
        <taxon>Bacilli</taxon>
        <taxon>Bacillales</taxon>
        <taxon>Paenibacillaceae</taxon>
        <taxon>Cohnella</taxon>
    </lineage>
</organism>
<keyword evidence="3" id="KW-1003">Cell membrane</keyword>
<evidence type="ECO:0000313" key="8">
    <source>
        <dbReference type="EMBL" id="MBB6633045.1"/>
    </source>
</evidence>
<dbReference type="Pfam" id="PF07690">
    <property type="entry name" value="MFS_1"/>
    <property type="match status" value="1"/>
</dbReference>
<dbReference type="AlphaFoldDB" id="A0A841SSL3"/>
<feature type="transmembrane region" description="Helical" evidence="7">
    <location>
        <begin position="253"/>
        <end position="273"/>
    </location>
</feature>
<feature type="transmembrane region" description="Helical" evidence="7">
    <location>
        <begin position="345"/>
        <end position="370"/>
    </location>
</feature>
<dbReference type="PANTHER" id="PTHR43266">
    <property type="entry name" value="MACROLIDE-EFFLUX PROTEIN"/>
    <property type="match status" value="1"/>
</dbReference>
<gene>
    <name evidence="8" type="ORF">H7B67_02825</name>
</gene>
<keyword evidence="5 7" id="KW-1133">Transmembrane helix</keyword>
<feature type="transmembrane region" description="Helical" evidence="7">
    <location>
        <begin position="308"/>
        <end position="333"/>
    </location>
</feature>
<dbReference type="CDD" id="cd06173">
    <property type="entry name" value="MFS_MefA_like"/>
    <property type="match status" value="1"/>
</dbReference>
<dbReference type="InterPro" id="IPR036259">
    <property type="entry name" value="MFS_trans_sf"/>
</dbReference>
<accession>A0A841SSL3</accession>
<dbReference type="PANTHER" id="PTHR43266:SF2">
    <property type="entry name" value="MAJOR FACILITATOR SUPERFAMILY (MFS) PROFILE DOMAIN-CONTAINING PROTEIN"/>
    <property type="match status" value="1"/>
</dbReference>
<feature type="transmembrane region" description="Helical" evidence="7">
    <location>
        <begin position="280"/>
        <end position="302"/>
    </location>
</feature>
<evidence type="ECO:0000256" key="7">
    <source>
        <dbReference type="SAM" id="Phobius"/>
    </source>
</evidence>
<evidence type="ECO:0000256" key="5">
    <source>
        <dbReference type="ARBA" id="ARBA00022989"/>
    </source>
</evidence>
<keyword evidence="6 7" id="KW-0472">Membrane</keyword>
<dbReference type="Gene3D" id="1.20.1250.20">
    <property type="entry name" value="MFS general substrate transporter like domains"/>
    <property type="match status" value="1"/>
</dbReference>
<evidence type="ECO:0000256" key="4">
    <source>
        <dbReference type="ARBA" id="ARBA00022692"/>
    </source>
</evidence>
<dbReference type="EMBL" id="JACJVQ010000003">
    <property type="protein sequence ID" value="MBB6633045.1"/>
    <property type="molecule type" value="Genomic_DNA"/>
</dbReference>
<name>A0A841SSL3_9BACL</name>
<evidence type="ECO:0000256" key="2">
    <source>
        <dbReference type="ARBA" id="ARBA00022448"/>
    </source>
</evidence>
<dbReference type="RefSeq" id="WP_185118283.1">
    <property type="nucleotide sequence ID" value="NZ_JACJVQ010000003.1"/>
</dbReference>
<proteinExistence type="predicted"/>
<feature type="transmembrane region" description="Helical" evidence="7">
    <location>
        <begin position="218"/>
        <end position="241"/>
    </location>
</feature>
<dbReference type="InterPro" id="IPR011701">
    <property type="entry name" value="MFS"/>
</dbReference>
<keyword evidence="9" id="KW-1185">Reference proteome</keyword>
<feature type="transmembrane region" description="Helical" evidence="7">
    <location>
        <begin position="49"/>
        <end position="69"/>
    </location>
</feature>
<feature type="transmembrane region" description="Helical" evidence="7">
    <location>
        <begin position="376"/>
        <end position="394"/>
    </location>
</feature>
<dbReference type="Proteomes" id="UP000535838">
    <property type="component" value="Unassembled WGS sequence"/>
</dbReference>
<sequence>MLRRNRSFAKMFASYGLSAFGDYFDLMAVSILLGFIWKADAMTVALVPISYAVPGILFGQFAGIAADWWNKRNLMIAADLIRAVLTVLLIFAPNPGVLLGLITLRAAVRVFHYPAQQAMTRSVVDAGQLLQATSLNGAVFQLSKILGPLLGASVATAVSPAGCMAVNSACYVLSALLLASVPARHGRVSKATAPLAGMAALRSAWSEGWRILLRSRTLLASVGFCLTGLAGIQLIDAQLAVLLREVAPDKPELIGWIVTAIGTGGLSGVAWLHRYKQLHAYGWLLGGGAALIGLMFAAAGMFRPEDPLWLLLLVFFVGGVGTGLTSTGMNYILQKETPPDAIGRVSGIFDSLSSAIFIVAPLAGGLLIGWRGAPGTFMTVGILVGFIGLTGIVLQRKLWKRVIYSND</sequence>
<comment type="subcellular location">
    <subcellularLocation>
        <location evidence="1">Cell membrane</location>
        <topology evidence="1">Multi-pass membrane protein</topology>
    </subcellularLocation>
</comment>
<evidence type="ECO:0000313" key="9">
    <source>
        <dbReference type="Proteomes" id="UP000535838"/>
    </source>
</evidence>
<protein>
    <submittedName>
        <fullName evidence="8">MFS transporter</fullName>
    </submittedName>
</protein>
<evidence type="ECO:0000256" key="3">
    <source>
        <dbReference type="ARBA" id="ARBA00022475"/>
    </source>
</evidence>
<comment type="caution">
    <text evidence="8">The sequence shown here is derived from an EMBL/GenBank/DDBJ whole genome shotgun (WGS) entry which is preliminary data.</text>
</comment>
<evidence type="ECO:0000256" key="1">
    <source>
        <dbReference type="ARBA" id="ARBA00004651"/>
    </source>
</evidence>
<keyword evidence="4 7" id="KW-0812">Transmembrane</keyword>
<evidence type="ECO:0000256" key="6">
    <source>
        <dbReference type="ARBA" id="ARBA00023136"/>
    </source>
</evidence>
<feature type="transmembrane region" description="Helical" evidence="7">
    <location>
        <begin position="81"/>
        <end position="104"/>
    </location>
</feature>